<feature type="domain" description="Nucleotidyl transferase" evidence="1">
    <location>
        <begin position="4"/>
        <end position="267"/>
    </location>
</feature>
<dbReference type="InterPro" id="IPR051161">
    <property type="entry name" value="Mannose-6P_isomerase_type2"/>
</dbReference>
<dbReference type="EMBL" id="SVNY01000003">
    <property type="protein sequence ID" value="MBE6833259.1"/>
    <property type="molecule type" value="Genomic_DNA"/>
</dbReference>
<evidence type="ECO:0000313" key="4">
    <source>
        <dbReference type="Proteomes" id="UP000754750"/>
    </source>
</evidence>
<dbReference type="AlphaFoldDB" id="A0A928KX56"/>
<dbReference type="InterPro" id="IPR005835">
    <property type="entry name" value="NTP_transferase_dom"/>
</dbReference>
<dbReference type="GO" id="GO:0009298">
    <property type="term" value="P:GDP-mannose biosynthetic process"/>
    <property type="evidence" value="ECO:0007669"/>
    <property type="project" value="TreeGrafter"/>
</dbReference>
<dbReference type="Gene3D" id="2.60.120.10">
    <property type="entry name" value="Jelly Rolls"/>
    <property type="match status" value="1"/>
</dbReference>
<dbReference type="InterPro" id="IPR001538">
    <property type="entry name" value="Man6P_isomerase-2_C"/>
</dbReference>
<dbReference type="GO" id="GO:0005976">
    <property type="term" value="P:polysaccharide metabolic process"/>
    <property type="evidence" value="ECO:0007669"/>
    <property type="project" value="InterPro"/>
</dbReference>
<dbReference type="PANTHER" id="PTHR46390">
    <property type="entry name" value="MANNOSE-1-PHOSPHATE GUANYLYLTRANSFERASE"/>
    <property type="match status" value="1"/>
</dbReference>
<proteinExistence type="predicted"/>
<dbReference type="Gene3D" id="3.90.550.10">
    <property type="entry name" value="Spore Coat Polysaccharide Biosynthesis Protein SpsA, Chain A"/>
    <property type="match status" value="1"/>
</dbReference>
<dbReference type="CDD" id="cd02213">
    <property type="entry name" value="cupin_PMI_typeII_C"/>
    <property type="match status" value="1"/>
</dbReference>
<sequence>MNIILLSGGSGMRLWPLSTSTRSKQFLKLLQDENGRPESMVQRVYRQLLDARLETNHILMATAAPQQEEILGQLGNGIEIVAEPERRNTFPAILLSAAYLHFEKKCSPEEVVVVMPVDTYTEPAYFNVLRRMAEAVGNGLADLVLMGIKPWEPSEKYGYMLPKSGQAAGVIPIDRFVEKPSADIAQKMIADGAMWNGGVFAFRLGFLTEITEAIIHPVSFEDIRCRYHELTNESFDYAVVEKAKSVAMIPFDGLWKDLGTWNSLTEELSAEQIGKAIVSEDVQNTHIINELNIPIVAIGTSNLVVAASHEGILVADKEKSASLKKYIPSAPRPMYEERRWGEYRVIDRTELPDTNSLTKHLFIKAGSAISYQRHAMRDEIWILIDGVGERVIDGQRKRVGRGDLVQIKKGRLHAILAITDLQMIEVQIGTELTETDIERFDWDW</sequence>
<protein>
    <submittedName>
        <fullName evidence="3">Cupin domain-containing protein</fullName>
    </submittedName>
</protein>
<dbReference type="Proteomes" id="UP000754750">
    <property type="component" value="Unassembled WGS sequence"/>
</dbReference>
<dbReference type="InterPro" id="IPR029044">
    <property type="entry name" value="Nucleotide-diphossugar_trans"/>
</dbReference>
<dbReference type="Pfam" id="PF01050">
    <property type="entry name" value="MannoseP_isomer"/>
    <property type="match status" value="1"/>
</dbReference>
<reference evidence="3" key="1">
    <citation type="submission" date="2019-04" db="EMBL/GenBank/DDBJ databases">
        <title>Evolution of Biomass-Degrading Anaerobic Consortia Revealed by Metagenomics.</title>
        <authorList>
            <person name="Peng X."/>
        </authorList>
    </citation>
    <scope>NUCLEOTIDE SEQUENCE</scope>
    <source>
        <strain evidence="3">SIG551</strain>
    </source>
</reference>
<dbReference type="SUPFAM" id="SSF53448">
    <property type="entry name" value="Nucleotide-diphospho-sugar transferases"/>
    <property type="match status" value="1"/>
</dbReference>
<dbReference type="InterPro" id="IPR014710">
    <property type="entry name" value="RmlC-like_jellyroll"/>
</dbReference>
<evidence type="ECO:0000259" key="2">
    <source>
        <dbReference type="Pfam" id="PF01050"/>
    </source>
</evidence>
<evidence type="ECO:0000313" key="3">
    <source>
        <dbReference type="EMBL" id="MBE6833259.1"/>
    </source>
</evidence>
<dbReference type="Pfam" id="PF00483">
    <property type="entry name" value="NTP_transferase"/>
    <property type="match status" value="1"/>
</dbReference>
<comment type="caution">
    <text evidence="3">The sequence shown here is derived from an EMBL/GenBank/DDBJ whole genome shotgun (WGS) entry which is preliminary data.</text>
</comment>
<evidence type="ECO:0000259" key="1">
    <source>
        <dbReference type="Pfam" id="PF00483"/>
    </source>
</evidence>
<name>A0A928KX56_9FIRM</name>
<dbReference type="GO" id="GO:0004475">
    <property type="term" value="F:mannose-1-phosphate guanylyltransferase (GTP) activity"/>
    <property type="evidence" value="ECO:0007669"/>
    <property type="project" value="TreeGrafter"/>
</dbReference>
<accession>A0A928KX56</accession>
<gene>
    <name evidence="3" type="ORF">E7512_06705</name>
</gene>
<dbReference type="SUPFAM" id="SSF51182">
    <property type="entry name" value="RmlC-like cupins"/>
    <property type="match status" value="1"/>
</dbReference>
<dbReference type="RefSeq" id="WP_326840273.1">
    <property type="nucleotide sequence ID" value="NZ_SVNY01000003.1"/>
</dbReference>
<feature type="domain" description="Mannose-6-phosphate isomerase type II C-terminal" evidence="2">
    <location>
        <begin position="338"/>
        <end position="441"/>
    </location>
</feature>
<organism evidence="3 4">
    <name type="scientific">Faecalispora sporosphaeroides</name>
    <dbReference type="NCBI Taxonomy" id="1549"/>
    <lineage>
        <taxon>Bacteria</taxon>
        <taxon>Bacillati</taxon>
        <taxon>Bacillota</taxon>
        <taxon>Clostridia</taxon>
        <taxon>Eubacteriales</taxon>
        <taxon>Oscillospiraceae</taxon>
        <taxon>Faecalispora</taxon>
    </lineage>
</organism>
<dbReference type="InterPro" id="IPR011051">
    <property type="entry name" value="RmlC_Cupin_sf"/>
</dbReference>
<dbReference type="PANTHER" id="PTHR46390:SF1">
    <property type="entry name" value="MANNOSE-1-PHOSPHATE GUANYLYLTRANSFERASE"/>
    <property type="match status" value="1"/>
</dbReference>